<keyword evidence="2" id="KW-0479">Metal-binding</keyword>
<dbReference type="EMBL" id="CAJHJT010000023">
    <property type="protein sequence ID" value="CAD7000818.1"/>
    <property type="molecule type" value="Genomic_DNA"/>
</dbReference>
<evidence type="ECO:0000256" key="5">
    <source>
        <dbReference type="ARBA" id="ARBA00022833"/>
    </source>
</evidence>
<evidence type="ECO:0000256" key="3">
    <source>
        <dbReference type="ARBA" id="ARBA00022737"/>
    </source>
</evidence>
<proteinExistence type="inferred from homology"/>
<name>A0A811UR61_CERCA</name>
<dbReference type="Gene3D" id="3.30.160.60">
    <property type="entry name" value="Classic Zinc Finger"/>
    <property type="match status" value="1"/>
</dbReference>
<protein>
    <submittedName>
        <fullName evidence="6">(Mediterranean fruit fly) hypothetical protein</fullName>
    </submittedName>
</protein>
<accession>A0A811UR61</accession>
<keyword evidence="5" id="KW-0862">Zinc</keyword>
<dbReference type="InterPro" id="IPR050752">
    <property type="entry name" value="C2H2-ZF_domain"/>
</dbReference>
<keyword evidence="3" id="KW-0677">Repeat</keyword>
<dbReference type="PANTHER" id="PTHR24384:SF218">
    <property type="entry name" value="ZINC FINGER PROTEIN 502"/>
    <property type="match status" value="1"/>
</dbReference>
<dbReference type="PANTHER" id="PTHR24384">
    <property type="entry name" value="FINGER PUTATIVE TRANSCRIPTION FACTOR FAMILY-RELATED"/>
    <property type="match status" value="1"/>
</dbReference>
<dbReference type="GO" id="GO:0000978">
    <property type="term" value="F:RNA polymerase II cis-regulatory region sequence-specific DNA binding"/>
    <property type="evidence" value="ECO:0007669"/>
    <property type="project" value="TreeGrafter"/>
</dbReference>
<sequence length="88" mass="10491">MHLMHSRFRGSLNPFVCPDYGDTFPHKFQLVNHGRIHGKVPHSYILRGKEFLHMRTLGSHLRIHIGDQRYPCISCREEFIWKAELKQH</sequence>
<dbReference type="GO" id="GO:0008270">
    <property type="term" value="F:zinc ion binding"/>
    <property type="evidence" value="ECO:0007669"/>
    <property type="project" value="UniProtKB-KW"/>
</dbReference>
<evidence type="ECO:0000256" key="2">
    <source>
        <dbReference type="ARBA" id="ARBA00022723"/>
    </source>
</evidence>
<organism evidence="6 7">
    <name type="scientific">Ceratitis capitata</name>
    <name type="common">Mediterranean fruit fly</name>
    <name type="synonym">Tephritis capitata</name>
    <dbReference type="NCBI Taxonomy" id="7213"/>
    <lineage>
        <taxon>Eukaryota</taxon>
        <taxon>Metazoa</taxon>
        <taxon>Ecdysozoa</taxon>
        <taxon>Arthropoda</taxon>
        <taxon>Hexapoda</taxon>
        <taxon>Insecta</taxon>
        <taxon>Pterygota</taxon>
        <taxon>Neoptera</taxon>
        <taxon>Endopterygota</taxon>
        <taxon>Diptera</taxon>
        <taxon>Brachycera</taxon>
        <taxon>Muscomorpha</taxon>
        <taxon>Tephritoidea</taxon>
        <taxon>Tephritidae</taxon>
        <taxon>Ceratitis</taxon>
        <taxon>Ceratitis</taxon>
    </lineage>
</organism>
<dbReference type="AlphaFoldDB" id="A0A811UR61"/>
<dbReference type="GO" id="GO:0000981">
    <property type="term" value="F:DNA-binding transcription factor activity, RNA polymerase II-specific"/>
    <property type="evidence" value="ECO:0007669"/>
    <property type="project" value="TreeGrafter"/>
</dbReference>
<dbReference type="Proteomes" id="UP000606786">
    <property type="component" value="Unassembled WGS sequence"/>
</dbReference>
<dbReference type="InterPro" id="IPR036236">
    <property type="entry name" value="Znf_C2H2_sf"/>
</dbReference>
<keyword evidence="7" id="KW-1185">Reference proteome</keyword>
<keyword evidence="4" id="KW-0863">Zinc-finger</keyword>
<evidence type="ECO:0000256" key="4">
    <source>
        <dbReference type="ARBA" id="ARBA00022771"/>
    </source>
</evidence>
<evidence type="ECO:0000313" key="6">
    <source>
        <dbReference type="EMBL" id="CAD7000818.1"/>
    </source>
</evidence>
<feature type="non-terminal residue" evidence="6">
    <location>
        <position position="88"/>
    </location>
</feature>
<comment type="caution">
    <text evidence="6">The sequence shown here is derived from an EMBL/GenBank/DDBJ whole genome shotgun (WGS) entry which is preliminary data.</text>
</comment>
<comment type="similarity">
    <text evidence="1">Belongs to the krueppel C2H2-type zinc-finger protein family.</text>
</comment>
<dbReference type="SUPFAM" id="SSF57667">
    <property type="entry name" value="beta-beta-alpha zinc fingers"/>
    <property type="match status" value="2"/>
</dbReference>
<reference evidence="6" key="1">
    <citation type="submission" date="2020-11" db="EMBL/GenBank/DDBJ databases">
        <authorList>
            <person name="Whitehead M."/>
        </authorList>
    </citation>
    <scope>NUCLEOTIDE SEQUENCE</scope>
    <source>
        <strain evidence="6">EGII</strain>
    </source>
</reference>
<evidence type="ECO:0000256" key="1">
    <source>
        <dbReference type="ARBA" id="ARBA00006991"/>
    </source>
</evidence>
<gene>
    <name evidence="6" type="ORF">CCAP1982_LOCUS9293</name>
</gene>
<evidence type="ECO:0000313" key="7">
    <source>
        <dbReference type="Proteomes" id="UP000606786"/>
    </source>
</evidence>